<evidence type="ECO:0000313" key="2">
    <source>
        <dbReference type="EnsemblPlants" id="Zm00001eb331420_P001"/>
    </source>
</evidence>
<organism evidence="1">
    <name type="scientific">Zea mays</name>
    <name type="common">Maize</name>
    <dbReference type="NCBI Taxonomy" id="4577"/>
    <lineage>
        <taxon>Eukaryota</taxon>
        <taxon>Viridiplantae</taxon>
        <taxon>Streptophyta</taxon>
        <taxon>Embryophyta</taxon>
        <taxon>Tracheophyta</taxon>
        <taxon>Spermatophyta</taxon>
        <taxon>Magnoliopsida</taxon>
        <taxon>Liliopsida</taxon>
        <taxon>Poales</taxon>
        <taxon>Poaceae</taxon>
        <taxon>PACMAD clade</taxon>
        <taxon>Panicoideae</taxon>
        <taxon>Andropogonodae</taxon>
        <taxon>Andropogoneae</taxon>
        <taxon>Tripsacinae</taxon>
        <taxon>Zea</taxon>
    </lineage>
</organism>
<dbReference type="Gramene" id="Zm00001eb331420_T001">
    <property type="protein sequence ID" value="Zm00001eb331420_P001"/>
    <property type="gene ID" value="Zm00001eb331420"/>
</dbReference>
<dbReference type="PaxDb" id="4577-GRMZM2G113011_P01"/>
<dbReference type="ExpressionAtlas" id="A0A1D6IP47">
    <property type="expression patterns" value="baseline"/>
</dbReference>
<proteinExistence type="predicted"/>
<sequence>MHRTSRTYLPERCSLEEEPPWSVQSALAAPFAEEALVAPSAGPEEMLFEATQSAKAASYAKSAQSARVALAALFAEDALVAPSAGPEEMLAEAAQSARDALVAPFTCAHGDICKAGYKRRSISL</sequence>
<accession>A0A1D6IP47</accession>
<dbReference type="KEGG" id="zma:103633597"/>
<dbReference type="Proteomes" id="UP000007305">
    <property type="component" value="Chromosome 7"/>
</dbReference>
<reference evidence="1 3" key="1">
    <citation type="submission" date="2015-12" db="EMBL/GenBank/DDBJ databases">
        <title>Update maize B73 reference genome by single molecule sequencing technologies.</title>
        <authorList>
            <consortium name="Maize Genome Sequencing Project"/>
            <person name="Ware D."/>
        </authorList>
    </citation>
    <scope>NUCLEOTIDE SEQUENCE [LARGE SCALE GENOMIC DNA]</scope>
    <source>
        <strain evidence="3">cv. B73</strain>
        <tissue evidence="1">Seedling</tissue>
    </source>
</reference>
<gene>
    <name evidence="2" type="primary">LOC103633597</name>
    <name evidence="1" type="ORF">ZEAMMB73_Zm00001d022566</name>
</gene>
<evidence type="ECO:0000313" key="3">
    <source>
        <dbReference type="Proteomes" id="UP000007305"/>
    </source>
</evidence>
<reference evidence="2" key="2">
    <citation type="submission" date="2019-07" db="EMBL/GenBank/DDBJ databases">
        <authorList>
            <person name="Seetharam A."/>
            <person name="Woodhouse M."/>
            <person name="Cannon E."/>
        </authorList>
    </citation>
    <scope>NUCLEOTIDE SEQUENCE [LARGE SCALE GENOMIC DNA]</scope>
    <source>
        <strain evidence="2">cv. B73</strain>
    </source>
</reference>
<keyword evidence="3" id="KW-1185">Reference proteome</keyword>
<dbReference type="GeneID" id="103633597"/>
<dbReference type="RefSeq" id="XP_008653513.1">
    <property type="nucleotide sequence ID" value="XM_008655291.2"/>
</dbReference>
<reference evidence="2" key="3">
    <citation type="submission" date="2021-05" db="UniProtKB">
        <authorList>
            <consortium name="EnsemblPlants"/>
        </authorList>
    </citation>
    <scope>IDENTIFICATION</scope>
    <source>
        <strain evidence="2">cv. B73</strain>
    </source>
</reference>
<evidence type="ECO:0000313" key="1">
    <source>
        <dbReference type="EMBL" id="ONM61028.1"/>
    </source>
</evidence>
<protein>
    <submittedName>
        <fullName evidence="1 2">Uncharacterized protein</fullName>
    </submittedName>
</protein>
<dbReference type="EMBL" id="CM007650">
    <property type="protein sequence ID" value="ONM61028.1"/>
    <property type="molecule type" value="Genomic_DNA"/>
</dbReference>
<dbReference type="EnsemblPlants" id="Zm00001eb331420_T001">
    <property type="protein sequence ID" value="Zm00001eb331420_P001"/>
    <property type="gene ID" value="Zm00001eb331420"/>
</dbReference>
<dbReference type="AlphaFoldDB" id="A0A1D6IP47"/>
<name>A0A1D6IP47_MAIZE</name>